<evidence type="ECO:0000313" key="1">
    <source>
        <dbReference type="EMBL" id="MEI4551082.1"/>
    </source>
</evidence>
<evidence type="ECO:0008006" key="3">
    <source>
        <dbReference type="Google" id="ProtNLM"/>
    </source>
</evidence>
<dbReference type="EMBL" id="JBAWKS010000002">
    <property type="protein sequence ID" value="MEI4551082.1"/>
    <property type="molecule type" value="Genomic_DNA"/>
</dbReference>
<accession>A0ABU8EYL0</accession>
<reference evidence="1 2" key="1">
    <citation type="submission" date="2023-12" db="EMBL/GenBank/DDBJ databases">
        <title>Friends and Foes: Symbiotic and Algicidal bacterial influence on Karenia brevis blooms.</title>
        <authorList>
            <person name="Fei C."/>
            <person name="Mohamed A.R."/>
            <person name="Booker A."/>
            <person name="Arshad M."/>
            <person name="Klass S."/>
            <person name="Ahn S."/>
            <person name="Gilbert P.M."/>
            <person name="Heil C.A."/>
            <person name="Martinez J.M."/>
            <person name="Amin S.A."/>
        </authorList>
    </citation>
    <scope>NUCLEOTIDE SEQUENCE [LARGE SCALE GENOMIC DNA]</scope>
    <source>
        <strain evidence="1 2">CE15</strain>
    </source>
</reference>
<dbReference type="Proteomes" id="UP001382455">
    <property type="component" value="Unassembled WGS sequence"/>
</dbReference>
<gene>
    <name evidence="1" type="ORF">WAE96_15525</name>
</gene>
<proteinExistence type="predicted"/>
<name>A0ABU8EYL0_9GAMM</name>
<organism evidence="1 2">
    <name type="scientific">Pseudoalteromonas spongiae</name>
    <dbReference type="NCBI Taxonomy" id="298657"/>
    <lineage>
        <taxon>Bacteria</taxon>
        <taxon>Pseudomonadati</taxon>
        <taxon>Pseudomonadota</taxon>
        <taxon>Gammaproteobacteria</taxon>
        <taxon>Alteromonadales</taxon>
        <taxon>Pseudoalteromonadaceae</taxon>
        <taxon>Pseudoalteromonas</taxon>
    </lineage>
</organism>
<protein>
    <recommendedName>
        <fullName evidence="3">Ig-like domain-containing protein</fullName>
    </recommendedName>
</protein>
<keyword evidence="2" id="KW-1185">Reference proteome</keyword>
<sequence length="780" mass="85972">MRDAIILLTIMLLVGCGGSSSKKPPQVVNSAPQLTLESTYTAQSGAILTIEHQVADPENDTVSLTWSNDINQVTITQSTLAITSVQLPTVTTETTLTLTLTARDDKNATTSQDVTVTIKPKSAQVTFDLLDAYSAKENSYFELTTQIEANHVISDISWQLDEPLNADVNVQNSLNGTLATSSLTLLTPDVTQTQSFNAIISVTANGQLSQKHTRITINPDTSDFLSISLPERYVVDEGKDASISVTINSSDSQSEIKWRWHNSEIALTGDDSKTVSFNAPQVESDQTLILEVSVTSANQTHIAEIPVTIKDVTVYSNISLAANRTLAVKGHIVFVDVITENPEQISSIDWTVNNLTEQDYSAKDHRLNITVPEVSNGFFIDLDAQATLTLTNGSQQNLTQSIRVLNPYTLDTELNIGHNIDRPLPVYNGETGNFTLRVSNAYDLIDSVAIDLPFTVTPFTTKNAELINNTIQLTLLSDNITTEAETTLQVTAFVGDYQVNDYFKLRLKPSHFTIYPGLTEQFYAGSQITLFNQIYHDDTLREETAQWQTHTSIGDIVQSDSGEFSYASSPSFHGEISLNASFNQNESPTQSDKLINMYRTLRIDKDDISCSVSGRSTVCVYDGRTIRFTLDTAQLRQIKLNDEVACLLTQNSAVECIGNSANPIVSDTPTLSGEIERLNMVGNNAACVQFKNAQWQCWGQNAANTTSLTNAFSHVYTITQHKQNTCLVADGFLHCFNQVGEQSFNDLTGFIKDIEIKNNGLCYQYTHQKTSSWQCPSELK</sequence>
<dbReference type="RefSeq" id="WP_336436120.1">
    <property type="nucleotide sequence ID" value="NZ_JBAWKS010000002.1"/>
</dbReference>
<evidence type="ECO:0000313" key="2">
    <source>
        <dbReference type="Proteomes" id="UP001382455"/>
    </source>
</evidence>
<dbReference type="PROSITE" id="PS51257">
    <property type="entry name" value="PROKAR_LIPOPROTEIN"/>
    <property type="match status" value="1"/>
</dbReference>
<comment type="caution">
    <text evidence="1">The sequence shown here is derived from an EMBL/GenBank/DDBJ whole genome shotgun (WGS) entry which is preliminary data.</text>
</comment>